<sequence length="152" mass="16143">MADLTKPNGLAEDLGAILGFEATSRLLAVYGGGTLYIPNEASEKHPIAAVIGLPAMRHLCEEFGGQILRVPEHDEFRRLRLVRSVARLLSLGLSYSAVADSLGVAPRQVQRYRQQAEEIGLLPYVMQGRAGAGGGQSDLFAAGEGGQSGEKP</sequence>
<accession>A0A272EMK5</accession>
<dbReference type="Proteomes" id="UP000623509">
    <property type="component" value="Unassembled WGS sequence"/>
</dbReference>
<dbReference type="OrthoDB" id="9155965at2"/>
<evidence type="ECO:0000313" key="2">
    <source>
        <dbReference type="EMBL" id="PAS91344.1"/>
    </source>
</evidence>
<dbReference type="Proteomes" id="UP000216107">
    <property type="component" value="Unassembled WGS sequence"/>
</dbReference>
<evidence type="ECO:0000313" key="3">
    <source>
        <dbReference type="Proteomes" id="UP000216107"/>
    </source>
</evidence>
<name>A0A272EMK5_9RHOO</name>
<reference evidence="2 3" key="2">
    <citation type="submission" date="2017-07" db="EMBL/GenBank/DDBJ databases">
        <title>Candidatus Dactylopiibacterium carminicum, a nitrogen-fixing symbiont of the cochineal insect Dactylopius coccus and Dactylopius opuntiae (Hemiptera: Coccoidea: Dactylopiidae).</title>
        <authorList>
            <person name="Vera A."/>
        </authorList>
    </citation>
    <scope>NUCLEOTIDE SEQUENCE [LARGE SCALE GENOMIC DNA]</scope>
    <source>
        <strain evidence="2 3">NFDCM</strain>
    </source>
</reference>
<dbReference type="AlphaFoldDB" id="A0A272EMK5"/>
<protein>
    <submittedName>
        <fullName evidence="1">Helix-turn-helix domain-containing protein</fullName>
    </submittedName>
</protein>
<dbReference type="EMBL" id="MDUX01000097">
    <property type="protein sequence ID" value="KAF7597745.1"/>
    <property type="molecule type" value="Genomic_DNA"/>
</dbReference>
<reference evidence="1 4" key="1">
    <citation type="submission" date="2016-08" db="EMBL/GenBank/DDBJ databases">
        <title>Candidatus Dactylopiibacterium carminicum genome sequence.</title>
        <authorList>
            <person name="Ramirez-Puebla S.T."/>
            <person name="Ormeno-Orrillo E."/>
            <person name="Vera-Ponce De Leon A."/>
            <person name="Luis L."/>
            <person name="Sanchez-Flores A."/>
            <person name="Monica R."/>
            <person name="Martinez-Romero E."/>
        </authorList>
    </citation>
    <scope>NUCLEOTIDE SEQUENCE [LARGE SCALE GENOMIC DNA]</scope>
    <source>
        <strain evidence="1">END1</strain>
    </source>
</reference>
<dbReference type="RefSeq" id="WP_095526012.1">
    <property type="nucleotide sequence ID" value="NZ_MDUX01000097.1"/>
</dbReference>
<dbReference type="EMBL" id="NMRN01000098">
    <property type="protein sequence ID" value="PAS91344.1"/>
    <property type="molecule type" value="Genomic_DNA"/>
</dbReference>
<proteinExistence type="predicted"/>
<dbReference type="Pfam" id="PF13384">
    <property type="entry name" value="HTH_23"/>
    <property type="match status" value="1"/>
</dbReference>
<gene>
    <name evidence="1" type="ORF">BGI27_17095</name>
    <name evidence="2" type="ORF">CGU29_16975</name>
</gene>
<organism evidence="2 3">
    <name type="scientific">Candidatus Dactylopiibacterium carminicum</name>
    <dbReference type="NCBI Taxonomy" id="857335"/>
    <lineage>
        <taxon>Bacteria</taxon>
        <taxon>Pseudomonadati</taxon>
        <taxon>Pseudomonadota</taxon>
        <taxon>Betaproteobacteria</taxon>
        <taxon>Rhodocyclales</taxon>
        <taxon>Rhodocyclaceae</taxon>
        <taxon>Candidatus Dactylopiibacterium</taxon>
    </lineage>
</organism>
<comment type="caution">
    <text evidence="2">The sequence shown here is derived from an EMBL/GenBank/DDBJ whole genome shotgun (WGS) entry which is preliminary data.</text>
</comment>
<evidence type="ECO:0000313" key="4">
    <source>
        <dbReference type="Proteomes" id="UP000623509"/>
    </source>
</evidence>
<evidence type="ECO:0000313" key="1">
    <source>
        <dbReference type="EMBL" id="KAF7597745.1"/>
    </source>
</evidence>
<keyword evidence="4" id="KW-1185">Reference proteome</keyword>